<comment type="caution">
    <text evidence="1">The sequence shown here is derived from an EMBL/GenBank/DDBJ whole genome shotgun (WGS) entry which is preliminary data.</text>
</comment>
<reference evidence="1" key="1">
    <citation type="journal article" date="2014" name="Front. Microbiol.">
        <title>High frequency of phylogenetically diverse reductive dehalogenase-homologous genes in deep subseafloor sedimentary metagenomes.</title>
        <authorList>
            <person name="Kawai M."/>
            <person name="Futagami T."/>
            <person name="Toyoda A."/>
            <person name="Takaki Y."/>
            <person name="Nishi S."/>
            <person name="Hori S."/>
            <person name="Arai W."/>
            <person name="Tsubouchi T."/>
            <person name="Morono Y."/>
            <person name="Uchiyama I."/>
            <person name="Ito T."/>
            <person name="Fujiyama A."/>
            <person name="Inagaki F."/>
            <person name="Takami H."/>
        </authorList>
    </citation>
    <scope>NUCLEOTIDE SEQUENCE</scope>
    <source>
        <strain evidence="1">Expedition CK06-06</strain>
    </source>
</reference>
<proteinExistence type="predicted"/>
<name>X1LZW4_9ZZZZ</name>
<accession>X1LZW4</accession>
<feature type="non-terminal residue" evidence="1">
    <location>
        <position position="1"/>
    </location>
</feature>
<sequence length="46" mass="5443">KKIKHLIVCKNIIYHDEMYDFFSNQMNKPLRFEPDDNLVLFAGISG</sequence>
<gene>
    <name evidence="1" type="ORF">S03H2_69724</name>
</gene>
<evidence type="ECO:0000313" key="1">
    <source>
        <dbReference type="EMBL" id="GAH99663.1"/>
    </source>
</evidence>
<dbReference type="AlphaFoldDB" id="X1LZW4"/>
<organism evidence="1">
    <name type="scientific">marine sediment metagenome</name>
    <dbReference type="NCBI Taxonomy" id="412755"/>
    <lineage>
        <taxon>unclassified sequences</taxon>
        <taxon>metagenomes</taxon>
        <taxon>ecological metagenomes</taxon>
    </lineage>
</organism>
<dbReference type="EMBL" id="BARU01046142">
    <property type="protein sequence ID" value="GAH99663.1"/>
    <property type="molecule type" value="Genomic_DNA"/>
</dbReference>
<protein>
    <submittedName>
        <fullName evidence="1">Uncharacterized protein</fullName>
    </submittedName>
</protein>